<evidence type="ECO:0000313" key="3">
    <source>
        <dbReference type="Proteomes" id="UP000596083"/>
    </source>
</evidence>
<dbReference type="KEGG" id="mlut:JET14_03475"/>
<protein>
    <submittedName>
        <fullName evidence="2">Glycosyltransferase</fullName>
    </submittedName>
</protein>
<accession>A0A7T7HL88</accession>
<gene>
    <name evidence="2" type="ORF">JET14_03475</name>
</gene>
<dbReference type="CDD" id="cd00761">
    <property type="entry name" value="Glyco_tranf_GTA_type"/>
    <property type="match status" value="1"/>
</dbReference>
<dbReference type="InterPro" id="IPR001173">
    <property type="entry name" value="Glyco_trans_2-like"/>
</dbReference>
<keyword evidence="2" id="KW-0808">Transferase</keyword>
<dbReference type="SUPFAM" id="SSF53756">
    <property type="entry name" value="UDP-Glycosyltransferase/glycogen phosphorylase"/>
    <property type="match status" value="1"/>
</dbReference>
<dbReference type="Pfam" id="PF13692">
    <property type="entry name" value="Glyco_trans_1_4"/>
    <property type="match status" value="1"/>
</dbReference>
<proteinExistence type="predicted"/>
<sequence>MTNDEVKKIILADIRRGIPKKSIENTIECLHKICELNNNIDFILLECRSPESEFSIWNYIDKYNLSERIDFIPYYDICRDSPVKKKDCWRWITPDGARANITPDDILDDKGEFTLERQKTALFVTSFHLERQEGNTTNMRAWLRYLRSAGYRIHVVYYAVDEGIVSGEDENRPATYCDLYLKVPLRSRMYGVNSSGLNIHVDDWCGVELLESVEDMASRYAYDVAVVNYPFMSAVFDRLSAYTEKVLFTHDSFTDRNRRMMTEGYGEQGWASLDWRGEKQACLRSDVVVALQEQEAAFFRKLVDDDRKVPIVPPLLPAISFEKTPKRNQKLRIGYMGSHNGINEQNVALFLKAWLLRPALKEHSEVVLAGGICDDFAGTVKDGSRLLKAAKPVMLGRVGDVSDFFAECDVVINPERGGTGIKIKTVEAMISGMPFVCTSAGAAGIETDSRFHKAETIDALVGLLDELVATPELLETLRQETDFVQKRYVEKNHLAMANLFGPPLANDEAASRTLSDVTPLISVIIPFYGVEAYLEACLKSVVEQDYPNLEIILVDDASPDNSRKIAERFAKSDSRIRIITHAQNQGLGPARNTGAEHALGEYIFFLDSDDFMIDMSALSLLTKNALASKAQIVIGSCVNVFNDGSTSERDAAYAAKKLNAGGGFISGVEAFRAAMGVSDDYYLPMRAWGVLIDHAFYKETGLEYPNGEHEDLCHAPFLFSASNNILFLPNIVVGYRNRTDSISTSSWSSSQVRRYGAMWEVFKGNIERFSLQSLTQECAIALLGHMVWRIESNSCDDGVAAEVASVGSIFLQSVSSLENDGQLYGFLTWIRGFVGNSTSGVENLARLMSGLPAEVANGYYRSRIDSLSEAS</sequence>
<dbReference type="RefSeq" id="WP_200336816.1">
    <property type="nucleotide sequence ID" value="NZ_CP066786.1"/>
</dbReference>
<organism evidence="2 3">
    <name type="scientific">Martelella lutilitoris</name>
    <dbReference type="NCBI Taxonomy" id="2583532"/>
    <lineage>
        <taxon>Bacteria</taxon>
        <taxon>Pseudomonadati</taxon>
        <taxon>Pseudomonadota</taxon>
        <taxon>Alphaproteobacteria</taxon>
        <taxon>Hyphomicrobiales</taxon>
        <taxon>Aurantimonadaceae</taxon>
        <taxon>Martelella</taxon>
    </lineage>
</organism>
<dbReference type="SUPFAM" id="SSF53448">
    <property type="entry name" value="Nucleotide-diphospho-sugar transferases"/>
    <property type="match status" value="1"/>
</dbReference>
<reference evidence="2 3" key="1">
    <citation type="submission" date="2020-12" db="EMBL/GenBank/DDBJ databases">
        <authorList>
            <person name="Zheng R.K."/>
            <person name="Sun C.M."/>
        </authorList>
    </citation>
    <scope>NUCLEOTIDE SEQUENCE [LARGE SCALE GENOMIC DNA]</scope>
    <source>
        <strain evidence="2 3">ZRK001</strain>
    </source>
</reference>
<name>A0A7T7HL88_9HYPH</name>
<dbReference type="GO" id="GO:0016758">
    <property type="term" value="F:hexosyltransferase activity"/>
    <property type="evidence" value="ECO:0007669"/>
    <property type="project" value="UniProtKB-ARBA"/>
</dbReference>
<dbReference type="Proteomes" id="UP000596083">
    <property type="component" value="Chromosome"/>
</dbReference>
<dbReference type="Pfam" id="PF00535">
    <property type="entry name" value="Glycos_transf_2"/>
    <property type="match status" value="1"/>
</dbReference>
<feature type="domain" description="Glycosyltransferase 2-like" evidence="1">
    <location>
        <begin position="522"/>
        <end position="650"/>
    </location>
</feature>
<dbReference type="PANTHER" id="PTHR22916">
    <property type="entry name" value="GLYCOSYLTRANSFERASE"/>
    <property type="match status" value="1"/>
</dbReference>
<evidence type="ECO:0000313" key="2">
    <source>
        <dbReference type="EMBL" id="QQM31253.1"/>
    </source>
</evidence>
<dbReference type="Gene3D" id="3.40.50.2000">
    <property type="entry name" value="Glycogen Phosphorylase B"/>
    <property type="match status" value="2"/>
</dbReference>
<dbReference type="AlphaFoldDB" id="A0A7T7HL88"/>
<dbReference type="Gene3D" id="3.90.550.10">
    <property type="entry name" value="Spore Coat Polysaccharide Biosynthesis Protein SpsA, Chain A"/>
    <property type="match status" value="1"/>
</dbReference>
<dbReference type="CDD" id="cd03801">
    <property type="entry name" value="GT4_PimA-like"/>
    <property type="match status" value="1"/>
</dbReference>
<dbReference type="InterPro" id="IPR029044">
    <property type="entry name" value="Nucleotide-diphossugar_trans"/>
</dbReference>
<dbReference type="EMBL" id="CP066786">
    <property type="protein sequence ID" value="QQM31253.1"/>
    <property type="molecule type" value="Genomic_DNA"/>
</dbReference>
<evidence type="ECO:0000259" key="1">
    <source>
        <dbReference type="Pfam" id="PF00535"/>
    </source>
</evidence>